<dbReference type="PANTHER" id="PTHR46060">
    <property type="entry name" value="MARINER MOS1 TRANSPOSASE-LIKE PROTEIN"/>
    <property type="match status" value="1"/>
</dbReference>
<protein>
    <recommendedName>
        <fullName evidence="4">Mos1 transposase HTH domain-containing protein</fullName>
    </recommendedName>
</protein>
<evidence type="ECO:0000256" key="1">
    <source>
        <dbReference type="SAM" id="MobiDB-lite"/>
    </source>
</evidence>
<dbReference type="EMBL" id="BGPR01000141">
    <property type="protein sequence ID" value="GBL98660.1"/>
    <property type="molecule type" value="Genomic_DNA"/>
</dbReference>
<proteinExistence type="predicted"/>
<dbReference type="AlphaFoldDB" id="A0A4Y2C2F7"/>
<dbReference type="Gene3D" id="3.30.420.10">
    <property type="entry name" value="Ribonuclease H-like superfamily/Ribonuclease H"/>
    <property type="match status" value="1"/>
</dbReference>
<evidence type="ECO:0008006" key="4">
    <source>
        <dbReference type="Google" id="ProtNLM"/>
    </source>
</evidence>
<name>A0A4Y2C2F7_ARAVE</name>
<comment type="caution">
    <text evidence="2">The sequence shown here is derived from an EMBL/GenBank/DDBJ whole genome shotgun (WGS) entry which is preliminary data.</text>
</comment>
<organism evidence="2 3">
    <name type="scientific">Araneus ventricosus</name>
    <name type="common">Orbweaver spider</name>
    <name type="synonym">Epeira ventricosa</name>
    <dbReference type="NCBI Taxonomy" id="182803"/>
    <lineage>
        <taxon>Eukaryota</taxon>
        <taxon>Metazoa</taxon>
        <taxon>Ecdysozoa</taxon>
        <taxon>Arthropoda</taxon>
        <taxon>Chelicerata</taxon>
        <taxon>Arachnida</taxon>
        <taxon>Araneae</taxon>
        <taxon>Araneomorphae</taxon>
        <taxon>Entelegynae</taxon>
        <taxon>Araneoidea</taxon>
        <taxon>Araneidae</taxon>
        <taxon>Araneus</taxon>
    </lineage>
</organism>
<reference evidence="2 3" key="1">
    <citation type="journal article" date="2019" name="Sci. Rep.">
        <title>Orb-weaving spider Araneus ventricosus genome elucidates the spidroin gene catalogue.</title>
        <authorList>
            <person name="Kono N."/>
            <person name="Nakamura H."/>
            <person name="Ohtoshi R."/>
            <person name="Moran D.A.P."/>
            <person name="Shinohara A."/>
            <person name="Yoshida Y."/>
            <person name="Fujiwara M."/>
            <person name="Mori M."/>
            <person name="Tomita M."/>
            <person name="Arakawa K."/>
        </authorList>
    </citation>
    <scope>NUCLEOTIDE SEQUENCE [LARGE SCALE GENOMIC DNA]</scope>
</reference>
<sequence>MVRKWIRMFKEGRENVHDEEHSERPSLITEELVRCIDKEVDSNRRIVTGKETWICYETPETKRQSLEWGHTGSPKSKKAKPPLSLKNHVHHALGLSRNFVSGLDGTRHSN</sequence>
<dbReference type="PANTHER" id="PTHR46060:SF1">
    <property type="entry name" value="MARINER MOS1 TRANSPOSASE-LIKE PROTEIN"/>
    <property type="match status" value="1"/>
</dbReference>
<evidence type="ECO:0000313" key="2">
    <source>
        <dbReference type="EMBL" id="GBL98660.1"/>
    </source>
</evidence>
<evidence type="ECO:0000313" key="3">
    <source>
        <dbReference type="Proteomes" id="UP000499080"/>
    </source>
</evidence>
<keyword evidence="3" id="KW-1185">Reference proteome</keyword>
<accession>A0A4Y2C2F7</accession>
<gene>
    <name evidence="2" type="ORF">AVEN_19710_1</name>
</gene>
<dbReference type="GO" id="GO:0003676">
    <property type="term" value="F:nucleic acid binding"/>
    <property type="evidence" value="ECO:0007669"/>
    <property type="project" value="InterPro"/>
</dbReference>
<dbReference type="Proteomes" id="UP000499080">
    <property type="component" value="Unassembled WGS sequence"/>
</dbReference>
<dbReference type="OrthoDB" id="7542570at2759"/>
<dbReference type="InterPro" id="IPR036397">
    <property type="entry name" value="RNaseH_sf"/>
</dbReference>
<feature type="region of interest" description="Disordered" evidence="1">
    <location>
        <begin position="64"/>
        <end position="84"/>
    </location>
</feature>
<dbReference type="InterPro" id="IPR052709">
    <property type="entry name" value="Transposase-MT_Hybrid"/>
</dbReference>